<evidence type="ECO:0000313" key="1">
    <source>
        <dbReference type="EMBL" id="ALN78644.1"/>
    </source>
</evidence>
<sequence length="199" mass="22815">MDYDALPYEVVLTKRIVKIPGFDWRTAATVVYRSQYRELLEILDRERLWLHASAGRVESLAGTYHGQYVLDRASIRLEYEKAMRLATFISINCSPINRAPGAKKSSREPTLLAFATLLLFVSGWDLGSAIDRLAVVMSDRSKRSEADALINLTCVNPFDDYEAWDELKRLQALPGFRRDKLNMRVELLEIERQLRAGFS</sequence>
<gene>
    <name evidence="1" type="ORF">LA76x_0483</name>
</gene>
<dbReference type="KEGG" id="laq:GLA29479_5106"/>
<dbReference type="PATRIC" id="fig|84531.7.peg.5000"/>
<name>A0A0S2F526_LYSAN</name>
<dbReference type="EMBL" id="CP011129">
    <property type="protein sequence ID" value="ALN78644.1"/>
    <property type="molecule type" value="Genomic_DNA"/>
</dbReference>
<reference evidence="1 2" key="1">
    <citation type="journal article" date="2015" name="BMC Genomics">
        <title>Comparative genomics and metabolic profiling of the genus Lysobacter.</title>
        <authorList>
            <person name="de Bruijn I."/>
            <person name="Cheng X."/>
            <person name="de Jager V."/>
            <person name="Exposito R.G."/>
            <person name="Watrous J."/>
            <person name="Patel N."/>
            <person name="Postma J."/>
            <person name="Dorrestein P.C."/>
            <person name="Kobayashi D."/>
            <person name="Raaijmakers J.M."/>
        </authorList>
    </citation>
    <scope>NUCLEOTIDE SEQUENCE [LARGE SCALE GENOMIC DNA]</scope>
    <source>
        <strain evidence="1 2">76</strain>
    </source>
</reference>
<organism evidence="1 2">
    <name type="scientific">Lysobacter antibioticus</name>
    <dbReference type="NCBI Taxonomy" id="84531"/>
    <lineage>
        <taxon>Bacteria</taxon>
        <taxon>Pseudomonadati</taxon>
        <taxon>Pseudomonadota</taxon>
        <taxon>Gammaproteobacteria</taxon>
        <taxon>Lysobacterales</taxon>
        <taxon>Lysobacteraceae</taxon>
        <taxon>Lysobacter</taxon>
    </lineage>
</organism>
<dbReference type="KEGG" id="lab:LA76x_0483"/>
<dbReference type="AlphaFoldDB" id="A0A0S2F526"/>
<evidence type="ECO:0000313" key="2">
    <source>
        <dbReference type="Proteomes" id="UP000060787"/>
    </source>
</evidence>
<accession>A0A0S2F526</accession>
<dbReference type="Proteomes" id="UP000060787">
    <property type="component" value="Chromosome"/>
</dbReference>
<protein>
    <submittedName>
        <fullName evidence="1">Uncharacterized protein</fullName>
    </submittedName>
</protein>
<proteinExistence type="predicted"/>
<keyword evidence="2" id="KW-1185">Reference proteome</keyword>